<evidence type="ECO:0000313" key="1">
    <source>
        <dbReference type="EMBL" id="SCD20024.1"/>
    </source>
</evidence>
<dbReference type="STRING" id="1642647.PSM36_1200"/>
<gene>
    <name evidence="1" type="ORF">PSM36_1200</name>
</gene>
<dbReference type="Pfam" id="PF03682">
    <property type="entry name" value="UPF0158"/>
    <property type="match status" value="1"/>
</dbReference>
<name>A0A1R3T8W7_9BACT</name>
<dbReference type="RefSeq" id="WP_076929691.1">
    <property type="nucleotide sequence ID" value="NZ_LT605205.1"/>
</dbReference>
<reference evidence="1 2" key="1">
    <citation type="submission" date="2016-08" db="EMBL/GenBank/DDBJ databases">
        <authorList>
            <person name="Seilhamer J.J."/>
        </authorList>
    </citation>
    <scope>NUCLEOTIDE SEQUENCE [LARGE SCALE GENOMIC DNA]</scope>
    <source>
        <strain evidence="1">M3/6</strain>
    </source>
</reference>
<dbReference type="KEGG" id="psac:PSM36_1200"/>
<organism evidence="1 2">
    <name type="scientific">Proteiniphilum saccharofermentans</name>
    <dbReference type="NCBI Taxonomy" id="1642647"/>
    <lineage>
        <taxon>Bacteria</taxon>
        <taxon>Pseudomonadati</taxon>
        <taxon>Bacteroidota</taxon>
        <taxon>Bacteroidia</taxon>
        <taxon>Bacteroidales</taxon>
        <taxon>Dysgonomonadaceae</taxon>
        <taxon>Proteiniphilum</taxon>
    </lineage>
</organism>
<accession>A0A1R3T8W7</accession>
<dbReference type="InterPro" id="IPR005361">
    <property type="entry name" value="UPF0158"/>
</dbReference>
<keyword evidence="2" id="KW-1185">Reference proteome</keyword>
<protein>
    <submittedName>
        <fullName evidence="1">Uncharacterized protein</fullName>
    </submittedName>
</protein>
<sequence>MKKEEEMTDTDTYSDEIFSFRKWKDFITIEPLESSEAYRIMEYFVDNLPKGHAKNILNNAINGKKPFANFNNFIHQSEYRELWFEFKDRMYEKYVIDSYLYKITDKG</sequence>
<dbReference type="Proteomes" id="UP000187464">
    <property type="component" value="Chromosome I"/>
</dbReference>
<evidence type="ECO:0000313" key="2">
    <source>
        <dbReference type="Proteomes" id="UP000187464"/>
    </source>
</evidence>
<dbReference type="EMBL" id="LT605205">
    <property type="protein sequence ID" value="SCD20024.1"/>
    <property type="molecule type" value="Genomic_DNA"/>
</dbReference>
<dbReference type="AlphaFoldDB" id="A0A1R3T8W7"/>
<proteinExistence type="predicted"/>